<feature type="non-terminal residue" evidence="3">
    <location>
        <position position="628"/>
    </location>
</feature>
<gene>
    <name evidence="3" type="ORF">SCHCODRAFT_104775</name>
</gene>
<dbReference type="GeneID" id="9597018"/>
<organism evidence="4">
    <name type="scientific">Schizophyllum commune (strain H4-8 / FGSC 9210)</name>
    <name type="common">Split gill fungus</name>
    <dbReference type="NCBI Taxonomy" id="578458"/>
    <lineage>
        <taxon>Eukaryota</taxon>
        <taxon>Fungi</taxon>
        <taxon>Dikarya</taxon>
        <taxon>Basidiomycota</taxon>
        <taxon>Agaricomycotina</taxon>
        <taxon>Agaricomycetes</taxon>
        <taxon>Agaricomycetidae</taxon>
        <taxon>Agaricales</taxon>
        <taxon>Schizophyllaceae</taxon>
        <taxon>Schizophyllum</taxon>
    </lineage>
</organism>
<keyword evidence="4" id="KW-1185">Reference proteome</keyword>
<name>D8PTJ1_SCHCM</name>
<dbReference type="InterPro" id="IPR036047">
    <property type="entry name" value="F-box-like_dom_sf"/>
</dbReference>
<sequence length="628" mass="72159">MRHSPSLDASPAMGDPKLLESVTAVVDTDEDCTPLDYEPTAVQSPPRKRQKTDDDDGGKAPSALNLHAPGSALLELPLDVLLEILTHVDPMSLRHVSRTSQALRDTLTGPRSDWIWRASYANTDHGLPPAPDDMTVPQFLSLLVDRVCDFCHASLIPKDQIKRIWAARIKCCLHCLYHSRDIVHEKDMDIFYLVRLIQRHLGPDFPLYKVFPASEDLGRSRSYPWVHINRLNQDYVRDKVGGGSVDDIKAWILQQAERHESVIKHAEACYEWERQEYWKRWEKEQHIRAERLEAIDQRLKDLDIDVDEPQEFKKQLSTRLTTPPTPPNYRHKYFPTPAYSTPIEIHKLVREARPLTEEDWSILLEWLLDAAKAEKRRQILEGRYSAFKKAYCQFLDRKSYRRQCLFPSICTVANWEEVVDLIEGTPLEQHLAADDMRVFIGKLARERFSQWRATFEAELVAKLNAADPTREQPATVADLKLATSVFSHRDASSGDPLRYPELLSWAPFSGDSFYRPDGSYYVVRKCPPWSAHEVRVDGWRRRLAARLVAMAGLDPATATYQEMSMQSVWFGRADEVSMLHCGEPAYLHRFSLTMCCAREKVDEYVVFTEAGVELARAWLQNPSALMCS</sequence>
<dbReference type="OrthoDB" id="2322499at2759"/>
<evidence type="ECO:0000256" key="1">
    <source>
        <dbReference type="SAM" id="MobiDB-lite"/>
    </source>
</evidence>
<dbReference type="Pfam" id="PF00646">
    <property type="entry name" value="F-box"/>
    <property type="match status" value="1"/>
</dbReference>
<dbReference type="PROSITE" id="PS50181">
    <property type="entry name" value="FBOX"/>
    <property type="match status" value="1"/>
</dbReference>
<dbReference type="EMBL" id="GL377303">
    <property type="protein sequence ID" value="EFI99835.1"/>
    <property type="molecule type" value="Genomic_DNA"/>
</dbReference>
<feature type="domain" description="F-box" evidence="2">
    <location>
        <begin position="70"/>
        <end position="119"/>
    </location>
</feature>
<evidence type="ECO:0000313" key="4">
    <source>
        <dbReference type="Proteomes" id="UP000007431"/>
    </source>
</evidence>
<dbReference type="HOGENOM" id="CLU_010790_3_0_1"/>
<accession>D8PTJ1</accession>
<dbReference type="OMA" id="ARECLIW"/>
<reference evidence="3 4" key="1">
    <citation type="journal article" date="2010" name="Nat. Biotechnol.">
        <title>Genome sequence of the model mushroom Schizophyllum commune.</title>
        <authorList>
            <person name="Ohm R.A."/>
            <person name="de Jong J.F."/>
            <person name="Lugones L.G."/>
            <person name="Aerts A."/>
            <person name="Kothe E."/>
            <person name="Stajich J.E."/>
            <person name="de Vries R.P."/>
            <person name="Record E."/>
            <person name="Levasseur A."/>
            <person name="Baker S.E."/>
            <person name="Bartholomew K.A."/>
            <person name="Coutinho P.M."/>
            <person name="Erdmann S."/>
            <person name="Fowler T.J."/>
            <person name="Gathman A.C."/>
            <person name="Lombard V."/>
            <person name="Henrissat B."/>
            <person name="Knabe N."/>
            <person name="Kuees U."/>
            <person name="Lilly W.W."/>
            <person name="Lindquist E."/>
            <person name="Lucas S."/>
            <person name="Magnuson J.K."/>
            <person name="Piumi F."/>
            <person name="Raudaskoski M."/>
            <person name="Salamov A."/>
            <person name="Schmutz J."/>
            <person name="Schwarze F.W.M.R."/>
            <person name="vanKuyk P.A."/>
            <person name="Horton J.S."/>
            <person name="Grigoriev I.V."/>
            <person name="Woesten H.A.B."/>
        </authorList>
    </citation>
    <scope>NUCLEOTIDE SEQUENCE [LARGE SCALE GENOMIC DNA]</scope>
    <source>
        <strain evidence="4">H4-8 / FGSC 9210</strain>
    </source>
</reference>
<evidence type="ECO:0000259" key="2">
    <source>
        <dbReference type="PROSITE" id="PS50181"/>
    </source>
</evidence>
<proteinExistence type="predicted"/>
<evidence type="ECO:0000313" key="3">
    <source>
        <dbReference type="EMBL" id="EFI99835.1"/>
    </source>
</evidence>
<protein>
    <recommendedName>
        <fullName evidence="2">F-box domain-containing protein</fullName>
    </recommendedName>
</protein>
<dbReference type="RefSeq" id="XP_003034738.1">
    <property type="nucleotide sequence ID" value="XM_003034692.1"/>
</dbReference>
<feature type="region of interest" description="Disordered" evidence="1">
    <location>
        <begin position="29"/>
        <end position="65"/>
    </location>
</feature>
<dbReference type="InterPro" id="IPR001810">
    <property type="entry name" value="F-box_dom"/>
</dbReference>
<dbReference type="InParanoid" id="D8PTJ1"/>
<dbReference type="AlphaFoldDB" id="D8PTJ1"/>
<dbReference type="Proteomes" id="UP000007431">
    <property type="component" value="Unassembled WGS sequence"/>
</dbReference>
<dbReference type="VEuPathDB" id="FungiDB:SCHCODRAFT_01344136"/>
<dbReference type="SMART" id="SM00256">
    <property type="entry name" value="FBOX"/>
    <property type="match status" value="1"/>
</dbReference>
<dbReference type="KEGG" id="scm:SCHCO_01344136"/>
<dbReference type="SUPFAM" id="SSF81383">
    <property type="entry name" value="F-box domain"/>
    <property type="match status" value="1"/>
</dbReference>